<dbReference type="KEGG" id="msei:MSEDJ_12200"/>
<dbReference type="SUPFAM" id="SSF140453">
    <property type="entry name" value="EsxAB dimer-like"/>
    <property type="match status" value="1"/>
</dbReference>
<dbReference type="AlphaFoldDB" id="A0A7I7QLG6"/>
<dbReference type="NCBIfam" id="TIGR03930">
    <property type="entry name" value="WXG100_ESAT6"/>
    <property type="match status" value="1"/>
</dbReference>
<evidence type="ECO:0000313" key="2">
    <source>
        <dbReference type="EMBL" id="BBY27124.1"/>
    </source>
</evidence>
<name>A0A7I7QLG6_9MYCO</name>
<evidence type="ECO:0000313" key="3">
    <source>
        <dbReference type="Proteomes" id="UP000467193"/>
    </source>
</evidence>
<organism evidence="2 3">
    <name type="scientific">Mycolicibacterium sediminis</name>
    <dbReference type="NCBI Taxonomy" id="1286180"/>
    <lineage>
        <taxon>Bacteria</taxon>
        <taxon>Bacillati</taxon>
        <taxon>Actinomycetota</taxon>
        <taxon>Actinomycetes</taxon>
        <taxon>Mycobacteriales</taxon>
        <taxon>Mycobacteriaceae</taxon>
        <taxon>Mycolicibacterium</taxon>
    </lineage>
</organism>
<evidence type="ECO:0000256" key="1">
    <source>
        <dbReference type="RuleBase" id="RU362001"/>
    </source>
</evidence>
<comment type="similarity">
    <text evidence="1">Belongs to the WXG100 family.</text>
</comment>
<protein>
    <recommendedName>
        <fullName evidence="1">ESAT-6-like protein</fullName>
    </recommendedName>
</protein>
<gene>
    <name evidence="2" type="ORF">MSEDJ_12200</name>
</gene>
<dbReference type="EMBL" id="AP022588">
    <property type="protein sequence ID" value="BBY27124.1"/>
    <property type="molecule type" value="Genomic_DNA"/>
</dbReference>
<dbReference type="Pfam" id="PF06013">
    <property type="entry name" value="WXG100"/>
    <property type="match status" value="1"/>
</dbReference>
<proteinExistence type="inferred from homology"/>
<accession>A0A7I7QLG6</accession>
<dbReference type="InterPro" id="IPR010310">
    <property type="entry name" value="T7SS_ESAT-6-like"/>
</dbReference>
<dbReference type="InterPro" id="IPR036689">
    <property type="entry name" value="ESAT-6-like_sf"/>
</dbReference>
<keyword evidence="3" id="KW-1185">Reference proteome</keyword>
<dbReference type="Proteomes" id="UP000467193">
    <property type="component" value="Chromosome"/>
</dbReference>
<reference evidence="2 3" key="1">
    <citation type="journal article" date="2019" name="Emerg. Microbes Infect.">
        <title>Comprehensive subspecies identification of 175 nontuberculous mycobacteria species based on 7547 genomic profiles.</title>
        <authorList>
            <person name="Matsumoto Y."/>
            <person name="Kinjo T."/>
            <person name="Motooka D."/>
            <person name="Nabeya D."/>
            <person name="Jung N."/>
            <person name="Uechi K."/>
            <person name="Horii T."/>
            <person name="Iida T."/>
            <person name="Fujita J."/>
            <person name="Nakamura S."/>
        </authorList>
    </citation>
    <scope>NUCLEOTIDE SEQUENCE [LARGE SCALE GENOMIC DNA]</scope>
    <source>
        <strain evidence="2 3">JCM 17899</strain>
    </source>
</reference>
<dbReference type="Gene3D" id="1.10.287.1060">
    <property type="entry name" value="ESAT-6-like"/>
    <property type="match status" value="1"/>
</dbReference>
<sequence length="101" mass="11152">MLADNSLRVDPVALTDGAQQFRQTHEALHALLARLPGAEDALRGKWTGSAATRGTAMWSDLHDVFSAHIDQLAGDADTLQTAARIYRNRDEQQRADIDRQV</sequence>